<name>A0A2Z4LX10_9FLAO</name>
<dbReference type="NCBIfam" id="NF033487">
    <property type="entry name" value="Lacal_2735_fam"/>
    <property type="match status" value="1"/>
</dbReference>
<dbReference type="OrthoDB" id="1123018at2"/>
<organism evidence="2 3">
    <name type="scientific">Flagellimonas maritima</name>
    <dbReference type="NCBI Taxonomy" id="1383885"/>
    <lineage>
        <taxon>Bacteria</taxon>
        <taxon>Pseudomonadati</taxon>
        <taxon>Bacteroidota</taxon>
        <taxon>Flavobacteriia</taxon>
        <taxon>Flavobacteriales</taxon>
        <taxon>Flavobacteriaceae</taxon>
        <taxon>Flagellimonas</taxon>
    </lineage>
</organism>
<dbReference type="Proteomes" id="UP000248536">
    <property type="component" value="Chromosome"/>
</dbReference>
<proteinExistence type="predicted"/>
<reference evidence="2 3" key="1">
    <citation type="submission" date="2018-06" db="EMBL/GenBank/DDBJ databases">
        <title>Spongiibacterium sp. HME9304 Genome sequencing and assembly.</title>
        <authorList>
            <person name="Kang H."/>
            <person name="Kim H."/>
            <person name="Joh K."/>
        </authorList>
    </citation>
    <scope>NUCLEOTIDE SEQUENCE [LARGE SCALE GENOMIC DNA]</scope>
    <source>
        <strain evidence="2 3">HME9304</strain>
    </source>
</reference>
<dbReference type="Pfam" id="PF20027">
    <property type="entry name" value="DUF6435"/>
    <property type="match status" value="1"/>
</dbReference>
<evidence type="ECO:0008006" key="4">
    <source>
        <dbReference type="Google" id="ProtNLM"/>
    </source>
</evidence>
<evidence type="ECO:0000256" key="1">
    <source>
        <dbReference type="SAM" id="Coils"/>
    </source>
</evidence>
<keyword evidence="1" id="KW-0175">Coiled coil</keyword>
<gene>
    <name evidence="2" type="ORF">HME9304_03332</name>
</gene>
<keyword evidence="3" id="KW-1185">Reference proteome</keyword>
<accession>A0A2Z4LX10</accession>
<dbReference type="InterPro" id="IPR045493">
    <property type="entry name" value="DUF6435"/>
</dbReference>
<evidence type="ECO:0000313" key="3">
    <source>
        <dbReference type="Proteomes" id="UP000248536"/>
    </source>
</evidence>
<dbReference type="KEGG" id="spon:HME9304_03332"/>
<protein>
    <recommendedName>
        <fullName evidence="4">Lacal_2735 family protein</fullName>
    </recommendedName>
</protein>
<dbReference type="AlphaFoldDB" id="A0A2Z4LX10"/>
<evidence type="ECO:0000313" key="2">
    <source>
        <dbReference type="EMBL" id="AWX46299.1"/>
    </source>
</evidence>
<sequence length="54" mass="6421">MFGLFKKKTEKEKLQEEYAKLMREAHALSTSNRKLSDQKTYEAEEVMKKIDLLN</sequence>
<feature type="coiled-coil region" evidence="1">
    <location>
        <begin position="4"/>
        <end position="31"/>
    </location>
</feature>
<dbReference type="RefSeq" id="WP_112379592.1">
    <property type="nucleotide sequence ID" value="NZ_CP030104.1"/>
</dbReference>
<dbReference type="EMBL" id="CP030104">
    <property type="protein sequence ID" value="AWX46299.1"/>
    <property type="molecule type" value="Genomic_DNA"/>
</dbReference>